<evidence type="ECO:0000256" key="1">
    <source>
        <dbReference type="SAM" id="Phobius"/>
    </source>
</evidence>
<protein>
    <submittedName>
        <fullName evidence="2">Uncharacterized protein</fullName>
    </submittedName>
</protein>
<keyword evidence="1" id="KW-0812">Transmembrane</keyword>
<dbReference type="AlphaFoldDB" id="A0A068NNY4"/>
<organism evidence="2 3">
    <name type="scientific">Fimbriimonas ginsengisoli Gsoil 348</name>
    <dbReference type="NCBI Taxonomy" id="661478"/>
    <lineage>
        <taxon>Bacteria</taxon>
        <taxon>Bacillati</taxon>
        <taxon>Armatimonadota</taxon>
        <taxon>Fimbriimonadia</taxon>
        <taxon>Fimbriimonadales</taxon>
        <taxon>Fimbriimonadaceae</taxon>
        <taxon>Fimbriimonas</taxon>
    </lineage>
</organism>
<name>A0A068NNY4_FIMGI</name>
<evidence type="ECO:0000313" key="3">
    <source>
        <dbReference type="Proteomes" id="UP000027982"/>
    </source>
</evidence>
<proteinExistence type="predicted"/>
<dbReference type="STRING" id="661478.OP10G_1778"/>
<accession>A0A068NNY4</accession>
<keyword evidence="1" id="KW-1133">Transmembrane helix</keyword>
<gene>
    <name evidence="2" type="ORF">OP10G_1778</name>
</gene>
<dbReference type="Proteomes" id="UP000027982">
    <property type="component" value="Chromosome"/>
</dbReference>
<feature type="transmembrane region" description="Helical" evidence="1">
    <location>
        <begin position="17"/>
        <end position="50"/>
    </location>
</feature>
<evidence type="ECO:0000313" key="2">
    <source>
        <dbReference type="EMBL" id="AIE85146.1"/>
    </source>
</evidence>
<keyword evidence="1" id="KW-0472">Membrane</keyword>
<dbReference type="KEGG" id="fgi:OP10G_1778"/>
<dbReference type="HOGENOM" id="CLU_2751899_0_0_0"/>
<sequence>MGGFLHELAGMKRQDLFGLGCVFLLSGIVCGLAQPAAAVLGVVPGIFLLLLSLRTPRPPKGVDSDRPGWR</sequence>
<keyword evidence="3" id="KW-1185">Reference proteome</keyword>
<dbReference type="EMBL" id="CP007139">
    <property type="protein sequence ID" value="AIE85146.1"/>
    <property type="molecule type" value="Genomic_DNA"/>
</dbReference>
<reference evidence="2 3" key="1">
    <citation type="journal article" date="2014" name="PLoS ONE">
        <title>The first complete genome sequence of the class fimbriimonadia in the phylum armatimonadetes.</title>
        <authorList>
            <person name="Hu Z.Y."/>
            <person name="Wang Y.Z."/>
            <person name="Im W.T."/>
            <person name="Wang S.Y."/>
            <person name="Zhao G.P."/>
            <person name="Zheng H.J."/>
            <person name="Quan Z.X."/>
        </authorList>
    </citation>
    <scope>NUCLEOTIDE SEQUENCE [LARGE SCALE GENOMIC DNA]</scope>
    <source>
        <strain evidence="2">Gsoil 348</strain>
    </source>
</reference>
<dbReference type="RefSeq" id="WP_025226260.1">
    <property type="nucleotide sequence ID" value="NZ_CP007139.1"/>
</dbReference>